<protein>
    <submittedName>
        <fullName evidence="2">IS1595 family transposase</fullName>
    </submittedName>
</protein>
<organism evidence="2 3">
    <name type="scientific">Thiohalocapsa halophila</name>
    <dbReference type="NCBI Taxonomy" id="69359"/>
    <lineage>
        <taxon>Bacteria</taxon>
        <taxon>Pseudomonadati</taxon>
        <taxon>Pseudomonadota</taxon>
        <taxon>Gammaproteobacteria</taxon>
        <taxon>Chromatiales</taxon>
        <taxon>Chromatiaceae</taxon>
        <taxon>Thiohalocapsa</taxon>
    </lineage>
</organism>
<evidence type="ECO:0000259" key="1">
    <source>
        <dbReference type="SMART" id="SM01126"/>
    </source>
</evidence>
<dbReference type="EMBL" id="NRRV01000134">
    <property type="protein sequence ID" value="MBK1633876.1"/>
    <property type="molecule type" value="Genomic_DNA"/>
</dbReference>
<dbReference type="RefSeq" id="WP_200243392.1">
    <property type="nucleotide sequence ID" value="NZ_NRRV01000134.1"/>
</dbReference>
<dbReference type="Pfam" id="PF12760">
    <property type="entry name" value="Zn_ribbon_IS1595"/>
    <property type="match status" value="1"/>
</dbReference>
<dbReference type="InterPro" id="IPR024445">
    <property type="entry name" value="Tnp_ISXO2-like"/>
</dbReference>
<sequence length="317" mass="34873">MAMNRIQFQPGMSLFEFFERYASEAQCEAALEQARWPRGFRCPRCGAAAHCVLKARGRKTFQCNACHHQTSLIAGTLFEGTKLALTVWFLAIYLVSQAKTGLSALALKRDLGVSYPTAWLIHHKLMQAMVEREAGYKLCGDVQVDDAYLGGELTGGTAGRGSDNKVPFIGAVAVDENGHPLRAKFTQLPGFTRKAIATWASANLSPASTVISDGLACFRGVTDVGCAHRPIVVGTRKPDELPMFHWVNTVLGNVKTSLSGAYHHFDFSRYAERYLGAIAYRFNRRFDLHALPARLLVAAARCEPCPLHQIRLAETPC</sequence>
<reference evidence="2 3" key="1">
    <citation type="journal article" date="2020" name="Microorganisms">
        <title>Osmotic Adaptation and Compatible Solute Biosynthesis of Phototrophic Bacteria as Revealed from Genome Analyses.</title>
        <authorList>
            <person name="Imhoff J.F."/>
            <person name="Rahn T."/>
            <person name="Kunzel S."/>
            <person name="Keller A."/>
            <person name="Neulinger S.C."/>
        </authorList>
    </citation>
    <scope>NUCLEOTIDE SEQUENCE [LARGE SCALE GENOMIC DNA]</scope>
    <source>
        <strain evidence="2 3">DSM 6210</strain>
    </source>
</reference>
<dbReference type="Pfam" id="PF12762">
    <property type="entry name" value="DDE_Tnp_IS1595"/>
    <property type="match status" value="1"/>
</dbReference>
<dbReference type="NCBIfam" id="NF033547">
    <property type="entry name" value="transpos_IS1595"/>
    <property type="match status" value="1"/>
</dbReference>
<evidence type="ECO:0000313" key="3">
    <source>
        <dbReference type="Proteomes" id="UP000748752"/>
    </source>
</evidence>
<gene>
    <name evidence="2" type="ORF">CKO31_24720</name>
</gene>
<feature type="domain" description="ISXO2-like transposase" evidence="1">
    <location>
        <begin position="137"/>
        <end position="283"/>
    </location>
</feature>
<accession>A0ABS1CPL6</accession>
<proteinExistence type="predicted"/>
<dbReference type="SMART" id="SM01126">
    <property type="entry name" value="DDE_Tnp_IS1595"/>
    <property type="match status" value="1"/>
</dbReference>
<evidence type="ECO:0000313" key="2">
    <source>
        <dbReference type="EMBL" id="MBK1633876.1"/>
    </source>
</evidence>
<name>A0ABS1CPL6_9GAMM</name>
<comment type="caution">
    <text evidence="2">The sequence shown here is derived from an EMBL/GenBank/DDBJ whole genome shotgun (WGS) entry which is preliminary data.</text>
</comment>
<dbReference type="Proteomes" id="UP000748752">
    <property type="component" value="Unassembled WGS sequence"/>
</dbReference>
<dbReference type="InterPro" id="IPR024442">
    <property type="entry name" value="Transposase_Zn_ribbon"/>
</dbReference>
<keyword evidence="3" id="KW-1185">Reference proteome</keyword>